<keyword evidence="2" id="KW-1185">Reference proteome</keyword>
<organism evidence="1 2">
    <name type="scientific">Athelia psychrophila</name>
    <dbReference type="NCBI Taxonomy" id="1759441"/>
    <lineage>
        <taxon>Eukaryota</taxon>
        <taxon>Fungi</taxon>
        <taxon>Dikarya</taxon>
        <taxon>Basidiomycota</taxon>
        <taxon>Agaricomycotina</taxon>
        <taxon>Agaricomycetes</taxon>
        <taxon>Agaricomycetidae</taxon>
        <taxon>Atheliales</taxon>
        <taxon>Atheliaceae</taxon>
        <taxon>Athelia</taxon>
    </lineage>
</organism>
<protein>
    <submittedName>
        <fullName evidence="1">Uncharacterized protein</fullName>
    </submittedName>
</protein>
<gene>
    <name evidence="1" type="ORF">FIBSPDRAFT_872909</name>
</gene>
<evidence type="ECO:0000313" key="2">
    <source>
        <dbReference type="Proteomes" id="UP000076532"/>
    </source>
</evidence>
<evidence type="ECO:0000313" key="1">
    <source>
        <dbReference type="EMBL" id="KZP10164.1"/>
    </source>
</evidence>
<name>A0A165Z2K2_9AGAM</name>
<dbReference type="AlphaFoldDB" id="A0A165Z2K2"/>
<reference evidence="1 2" key="1">
    <citation type="journal article" date="2016" name="Mol. Biol. Evol.">
        <title>Comparative Genomics of Early-Diverging Mushroom-Forming Fungi Provides Insights into the Origins of Lignocellulose Decay Capabilities.</title>
        <authorList>
            <person name="Nagy L.G."/>
            <person name="Riley R."/>
            <person name="Tritt A."/>
            <person name="Adam C."/>
            <person name="Daum C."/>
            <person name="Floudas D."/>
            <person name="Sun H."/>
            <person name="Yadav J.S."/>
            <person name="Pangilinan J."/>
            <person name="Larsson K.H."/>
            <person name="Matsuura K."/>
            <person name="Barry K."/>
            <person name="Labutti K."/>
            <person name="Kuo R."/>
            <person name="Ohm R.A."/>
            <person name="Bhattacharya S.S."/>
            <person name="Shirouzu T."/>
            <person name="Yoshinaga Y."/>
            <person name="Martin F.M."/>
            <person name="Grigoriev I.V."/>
            <person name="Hibbett D.S."/>
        </authorList>
    </citation>
    <scope>NUCLEOTIDE SEQUENCE [LARGE SCALE GENOMIC DNA]</scope>
    <source>
        <strain evidence="1 2">CBS 109695</strain>
    </source>
</reference>
<proteinExistence type="predicted"/>
<dbReference type="Proteomes" id="UP000076532">
    <property type="component" value="Unassembled WGS sequence"/>
</dbReference>
<dbReference type="EMBL" id="KV417685">
    <property type="protein sequence ID" value="KZP10164.1"/>
    <property type="molecule type" value="Genomic_DNA"/>
</dbReference>
<sequence length="76" mass="8048">MLRAPITASTSTGPDAMVSIMETITSNAIDATRPGRPTTFHQAPHPRHVIVQLTSPPACARCSARTLQGKDPRAQG</sequence>
<accession>A0A165Z2K2</accession>